<evidence type="ECO:0000256" key="1">
    <source>
        <dbReference type="SAM" id="Phobius"/>
    </source>
</evidence>
<evidence type="ECO:0000313" key="3">
    <source>
        <dbReference type="EMBL" id="QGS09053.1"/>
    </source>
</evidence>
<feature type="transmembrane region" description="Helical" evidence="1">
    <location>
        <begin position="6"/>
        <end position="28"/>
    </location>
</feature>
<dbReference type="Gene3D" id="3.60.21.10">
    <property type="match status" value="1"/>
</dbReference>
<proteinExistence type="predicted"/>
<keyword evidence="4" id="KW-1185">Reference proteome</keyword>
<dbReference type="Proteomes" id="UP000425411">
    <property type="component" value="Chromosome"/>
</dbReference>
<dbReference type="GO" id="GO:0016787">
    <property type="term" value="F:hydrolase activity"/>
    <property type="evidence" value="ECO:0007669"/>
    <property type="project" value="InterPro"/>
</dbReference>
<gene>
    <name evidence="3" type="ORF">FOC49_03795</name>
</gene>
<dbReference type="SUPFAM" id="SSF56300">
    <property type="entry name" value="Metallo-dependent phosphatases"/>
    <property type="match status" value="1"/>
</dbReference>
<feature type="domain" description="Calcineurin-like phosphoesterase" evidence="2">
    <location>
        <begin position="146"/>
        <end position="307"/>
    </location>
</feature>
<dbReference type="PANTHER" id="PTHR31302">
    <property type="entry name" value="TRANSMEMBRANE PROTEIN WITH METALLOPHOSPHOESTERASE DOMAIN-RELATED"/>
    <property type="match status" value="1"/>
</dbReference>
<dbReference type="EMBL" id="CP046314">
    <property type="protein sequence ID" value="QGS09053.1"/>
    <property type="molecule type" value="Genomic_DNA"/>
</dbReference>
<reference evidence="3 4" key="1">
    <citation type="submission" date="2019-11" db="EMBL/GenBank/DDBJ databases">
        <title>FDA dAtabase for Regulatory Grade micrObial Sequences (FDA-ARGOS): Supporting development and validation of Infectious Disease Dx tests.</title>
        <authorList>
            <person name="Turner S."/>
            <person name="Byrd R."/>
            <person name="Tallon L."/>
            <person name="Sadzewicz L."/>
            <person name="Vavikolanu K."/>
            <person name="Mehta A."/>
            <person name="Aluvathingal J."/>
            <person name="Nadendla S."/>
            <person name="Myers T."/>
            <person name="Yan Y."/>
            <person name="Sichtig H."/>
        </authorList>
    </citation>
    <scope>NUCLEOTIDE SEQUENCE [LARGE SCALE GENOMIC DNA]</scope>
    <source>
        <strain evidence="3 4">FDAARGOS_741</strain>
    </source>
</reference>
<keyword evidence="1" id="KW-0812">Transmembrane</keyword>
<evidence type="ECO:0000259" key="2">
    <source>
        <dbReference type="Pfam" id="PF00149"/>
    </source>
</evidence>
<sequence length="364" mass="41128">MSNWKVIAAFVGVAVFYEVLVLLLWFGLKWMLAPFASAKVKLVIGILFFILANFSIIAYIFRVGSPTINYSNIWFFYFVNGVVIAIILLIAKLILKLFKFNLSQGFSLGITGIFLISMSALGLYWAYSPIVKSETIKVNKKIEKPIKIAMVSDLHLGTFFGNGQLEKLNKIISEQKPDAVVIAGDLMDDDMVMYKKRNMKETLSKLNAPLGVYTTMGNHDRDAQEIVDEVKKAGIIPLFDESVELNKDVTLVGRKDRSVSRDRLDTADLLKSVNLNKTIVLVDHQPDAIDYHSTLPINVQLSGHTHHGQMWPINYITERIYTLDYGYKEINGRHFFTSAGYGFWGPPFKTTARSEVWIITIEGK</sequence>
<organism evidence="3 4">
    <name type="scientific">Gemella morbillorum</name>
    <dbReference type="NCBI Taxonomy" id="29391"/>
    <lineage>
        <taxon>Bacteria</taxon>
        <taxon>Bacillati</taxon>
        <taxon>Bacillota</taxon>
        <taxon>Bacilli</taxon>
        <taxon>Bacillales</taxon>
        <taxon>Gemellaceae</taxon>
        <taxon>Gemella</taxon>
    </lineage>
</organism>
<keyword evidence="1" id="KW-1133">Transmembrane helix</keyword>
<dbReference type="AlphaFoldDB" id="A0AAP9HCE8"/>
<accession>A0AAP9HCE8</accession>
<dbReference type="Pfam" id="PF00149">
    <property type="entry name" value="Metallophos"/>
    <property type="match status" value="1"/>
</dbReference>
<dbReference type="RefSeq" id="WP_004633905.1">
    <property type="nucleotide sequence ID" value="NZ_CP046314.1"/>
</dbReference>
<dbReference type="InterPro" id="IPR051158">
    <property type="entry name" value="Metallophosphoesterase_sf"/>
</dbReference>
<dbReference type="PANTHER" id="PTHR31302:SF0">
    <property type="entry name" value="TRANSMEMBRANE PROTEIN WITH METALLOPHOSPHOESTERASE DOMAIN"/>
    <property type="match status" value="1"/>
</dbReference>
<evidence type="ECO:0000313" key="4">
    <source>
        <dbReference type="Proteomes" id="UP000425411"/>
    </source>
</evidence>
<feature type="transmembrane region" description="Helical" evidence="1">
    <location>
        <begin position="73"/>
        <end position="94"/>
    </location>
</feature>
<dbReference type="InterPro" id="IPR004843">
    <property type="entry name" value="Calcineurin-like_PHP"/>
</dbReference>
<dbReference type="InterPro" id="IPR029052">
    <property type="entry name" value="Metallo-depent_PP-like"/>
</dbReference>
<protein>
    <submittedName>
        <fullName evidence="3">Metallophosphoesterase</fullName>
    </submittedName>
</protein>
<dbReference type="CDD" id="cd07385">
    <property type="entry name" value="MPP_YkuE_C"/>
    <property type="match status" value="1"/>
</dbReference>
<feature type="transmembrane region" description="Helical" evidence="1">
    <location>
        <begin position="106"/>
        <end position="127"/>
    </location>
</feature>
<name>A0AAP9HCE8_9BACL</name>
<keyword evidence="1" id="KW-0472">Membrane</keyword>
<feature type="transmembrane region" description="Helical" evidence="1">
    <location>
        <begin position="40"/>
        <end position="61"/>
    </location>
</feature>